<dbReference type="EMBL" id="JBHPEI010000148">
    <property type="protein sequence ID" value="MFC1800401.1"/>
    <property type="molecule type" value="Genomic_DNA"/>
</dbReference>
<feature type="compositionally biased region" description="Polar residues" evidence="1">
    <location>
        <begin position="114"/>
        <end position="123"/>
    </location>
</feature>
<keyword evidence="4" id="KW-1185">Reference proteome</keyword>
<reference evidence="3 4" key="1">
    <citation type="submission" date="2024-09" db="EMBL/GenBank/DDBJ databases">
        <authorList>
            <person name="D'Angelo T."/>
        </authorList>
    </citation>
    <scope>NUCLEOTIDE SEQUENCE [LARGE SCALE GENOMIC DNA]</scope>
    <source>
        <strain evidence="3">SAG AM-311-F02</strain>
    </source>
</reference>
<evidence type="ECO:0000313" key="4">
    <source>
        <dbReference type="Proteomes" id="UP001594288"/>
    </source>
</evidence>
<evidence type="ECO:0008006" key="5">
    <source>
        <dbReference type="Google" id="ProtNLM"/>
    </source>
</evidence>
<evidence type="ECO:0000256" key="1">
    <source>
        <dbReference type="SAM" id="MobiDB-lite"/>
    </source>
</evidence>
<dbReference type="Proteomes" id="UP001594288">
    <property type="component" value="Unassembled WGS sequence"/>
</dbReference>
<evidence type="ECO:0000256" key="2">
    <source>
        <dbReference type="SAM" id="SignalP"/>
    </source>
</evidence>
<feature type="signal peptide" evidence="2">
    <location>
        <begin position="1"/>
        <end position="25"/>
    </location>
</feature>
<name>A0ABV6YQN7_UNCEI</name>
<proteinExistence type="predicted"/>
<gene>
    <name evidence="3" type="ORF">ACFL2Z_05815</name>
</gene>
<feature type="chain" id="PRO_5045926568" description="DUF4148 domain-containing protein" evidence="2">
    <location>
        <begin position="26"/>
        <end position="123"/>
    </location>
</feature>
<organism evidence="3 4">
    <name type="scientific">Eiseniibacteriota bacterium</name>
    <dbReference type="NCBI Taxonomy" id="2212470"/>
    <lineage>
        <taxon>Bacteria</taxon>
        <taxon>Candidatus Eiseniibacteriota</taxon>
    </lineage>
</organism>
<accession>A0ABV6YQN7</accession>
<protein>
    <recommendedName>
        <fullName evidence="5">DUF4148 domain-containing protein</fullName>
    </recommendedName>
</protein>
<evidence type="ECO:0000313" key="3">
    <source>
        <dbReference type="EMBL" id="MFC1800401.1"/>
    </source>
</evidence>
<keyword evidence="2" id="KW-0732">Signal</keyword>
<sequence>MKRFLAASLVLALLLGGGIAAVAGAEEDEVTQEDLLKTKGTVHGAGDRAKFRTAYWAAGLQGDMKEIYNRYGYPSARYREEKMGRVEEKWTYLEAGKQFTFSGSKMTRERKTNTRSTSTYNVH</sequence>
<feature type="region of interest" description="Disordered" evidence="1">
    <location>
        <begin position="104"/>
        <end position="123"/>
    </location>
</feature>
<comment type="caution">
    <text evidence="3">The sequence shown here is derived from an EMBL/GenBank/DDBJ whole genome shotgun (WGS) entry which is preliminary data.</text>
</comment>